<evidence type="ECO:0000256" key="1">
    <source>
        <dbReference type="SAM" id="MobiDB-lite"/>
    </source>
</evidence>
<evidence type="ECO:0000313" key="3">
    <source>
        <dbReference type="Proteomes" id="UP000002668"/>
    </source>
</evidence>
<evidence type="ECO:0000313" key="2">
    <source>
        <dbReference type="EMBL" id="CBX99631.1"/>
    </source>
</evidence>
<accession>E5A7N6</accession>
<dbReference type="Proteomes" id="UP000002668">
    <property type="component" value="Genome"/>
</dbReference>
<feature type="region of interest" description="Disordered" evidence="1">
    <location>
        <begin position="680"/>
        <end position="699"/>
    </location>
</feature>
<keyword evidence="3" id="KW-1185">Reference proteome</keyword>
<dbReference type="STRING" id="985895.E5A7N6"/>
<feature type="compositionally biased region" description="Low complexity" evidence="1">
    <location>
        <begin position="160"/>
        <end position="173"/>
    </location>
</feature>
<dbReference type="EMBL" id="FP929136">
    <property type="protein sequence ID" value="CBX99631.1"/>
    <property type="molecule type" value="Genomic_DNA"/>
</dbReference>
<feature type="compositionally biased region" description="Polar residues" evidence="1">
    <location>
        <begin position="66"/>
        <end position="79"/>
    </location>
</feature>
<dbReference type="eggNOG" id="ENOG502SJE4">
    <property type="taxonomic scope" value="Eukaryota"/>
</dbReference>
<proteinExistence type="predicted"/>
<feature type="compositionally biased region" description="Low complexity" evidence="1">
    <location>
        <begin position="266"/>
        <end position="279"/>
    </location>
</feature>
<dbReference type="OMA" id="VTILPMQ"/>
<feature type="region of interest" description="Disordered" evidence="1">
    <location>
        <begin position="143"/>
        <end position="361"/>
    </location>
</feature>
<feature type="region of interest" description="Disordered" evidence="1">
    <location>
        <begin position="66"/>
        <end position="86"/>
    </location>
</feature>
<feature type="compositionally biased region" description="Low complexity" evidence="1">
    <location>
        <begin position="465"/>
        <end position="485"/>
    </location>
</feature>
<sequence length="899" mass="98638">MALETCALGTDVHCVATIGWLPFDFTFMARKTIGELRPRMTRFRRSPTSTQTQFFISVRKLCGAVSTSPHPRHGTQQPAASKWPPLGYPLRRRGDRGAAFIGGHGLVAVQSGPPLALNFTFSLVQEERRGSLSGPWSVVARTDKTDGLGRVRTRKGQMSTTNTTTTTTTATATGVPSAPHGLTSFAVYKDPEHHGPSLSPSPMYEGDMSFNSEAADDDALPSTEFEAGLADEPEPYRSSYTSRNSISDPRRSSGATHYSLISALPSESSMSSHTNAHSSQANEARYTPRKDRPRFRNPESVRALQMSSPPPLPAAEASRERMKTYKPATPSRTARSETPGSRRSGSRRQSIREQHSPRPLVSAPQAPLVLLHVTILPMQMPYPHDVMAKVMPEWLVDNYKILEEKLQDIILMRRGLLIPHPGDEYDLLEERILESLELKTPRILKCGHFVPPDDDSDKEDDDDAASLADDTTGRGSRMSGGTLTSERNMHSMDDGTCTDCHRELKKPGKGVGAGSRKFDIKVYAANGLMRAAAWGACWGDMERCDVEISPWMPDEVRKGLEKRVLEEQEASKRKQLYAVELQRQIQEAAAKQKAIEDESYSKRKQEEEELQKSFEAAAAALQRSIEEKAAEKKKFEEVLETKIEEAKESVRLELETKASAEHDAVAERLRALEAILQEKKKAESESNQKAGKLSASGRPRASDIPLRTLMKNYVRVLLGDRRNLVILGLSAAVVFLAMNVKSNGSQPIVAPQLTSVPNAQVSNAIVTTTAISFATLTVTEIQFSSFMQATSLPTPEVVTPALEVEEFFTRVEDLVLSGAAPTTEGIAMAHEVSGEEAASEEQMDDSNDDTLVEDLVEPIPAEASLESKDSVKTSTPVPESCSVEPFLQAPAALCAVDER</sequence>
<name>E5A7N6_LEPMJ</name>
<dbReference type="InParanoid" id="E5A7N6"/>
<protein>
    <recommendedName>
        <fullName evidence="4">Pathway-specific nitrogen regulator</fullName>
    </recommendedName>
</protein>
<dbReference type="AlphaFoldDB" id="E5A7N6"/>
<feature type="region of interest" description="Disordered" evidence="1">
    <location>
        <begin position="860"/>
        <end position="881"/>
    </location>
</feature>
<feature type="compositionally biased region" description="Basic and acidic residues" evidence="1">
    <location>
        <begin position="286"/>
        <end position="299"/>
    </location>
</feature>
<feature type="compositionally biased region" description="Acidic residues" evidence="1">
    <location>
        <begin position="452"/>
        <end position="464"/>
    </location>
</feature>
<feature type="region of interest" description="Disordered" evidence="1">
    <location>
        <begin position="449"/>
        <end position="494"/>
    </location>
</feature>
<dbReference type="VEuPathDB" id="FungiDB:LEMA_P088700.1"/>
<evidence type="ECO:0008006" key="4">
    <source>
        <dbReference type="Google" id="ProtNLM"/>
    </source>
</evidence>
<dbReference type="HOGENOM" id="CLU_382625_0_0_1"/>
<gene>
    <name evidence="2" type="ORF">LEMA_P088700.1</name>
</gene>
<organism evidence="2 3">
    <name type="scientific">Leptosphaeria maculans (strain JN3 / isolate v23.1.3 / race Av1-4-5-6-7-8)</name>
    <name type="common">Blackleg fungus</name>
    <name type="synonym">Phoma lingam</name>
    <dbReference type="NCBI Taxonomy" id="985895"/>
    <lineage>
        <taxon>Eukaryota</taxon>
        <taxon>Fungi</taxon>
        <taxon>Dikarya</taxon>
        <taxon>Ascomycota</taxon>
        <taxon>Pezizomycotina</taxon>
        <taxon>Dothideomycetes</taxon>
        <taxon>Pleosporomycetidae</taxon>
        <taxon>Pleosporales</taxon>
        <taxon>Pleosporineae</taxon>
        <taxon>Leptosphaeriaceae</taxon>
        <taxon>Plenodomus</taxon>
        <taxon>Plenodomus lingam/Leptosphaeria maculans species complex</taxon>
    </lineage>
</organism>
<feature type="compositionally biased region" description="Polar residues" evidence="1">
    <location>
        <begin position="238"/>
        <end position="247"/>
    </location>
</feature>
<reference evidence="3" key="1">
    <citation type="journal article" date="2011" name="Nat. Commun.">
        <title>Effector diversification within compartments of the Leptosphaeria maculans genome affected by Repeat-Induced Point mutations.</title>
        <authorList>
            <person name="Rouxel T."/>
            <person name="Grandaubert J."/>
            <person name="Hane J.K."/>
            <person name="Hoede C."/>
            <person name="van de Wouw A.P."/>
            <person name="Couloux A."/>
            <person name="Dominguez V."/>
            <person name="Anthouard V."/>
            <person name="Bally P."/>
            <person name="Bourras S."/>
            <person name="Cozijnsen A.J."/>
            <person name="Ciuffetti L.M."/>
            <person name="Degrave A."/>
            <person name="Dilmaghani A."/>
            <person name="Duret L."/>
            <person name="Fudal I."/>
            <person name="Goodwin S.B."/>
            <person name="Gout L."/>
            <person name="Glaser N."/>
            <person name="Linglin J."/>
            <person name="Kema G.H.J."/>
            <person name="Lapalu N."/>
            <person name="Lawrence C.B."/>
            <person name="May K."/>
            <person name="Meyer M."/>
            <person name="Ollivier B."/>
            <person name="Poulain J."/>
            <person name="Schoch C.L."/>
            <person name="Simon A."/>
            <person name="Spatafora J.W."/>
            <person name="Stachowiak A."/>
            <person name="Turgeon B.G."/>
            <person name="Tyler B.M."/>
            <person name="Vincent D."/>
            <person name="Weissenbach J."/>
            <person name="Amselem J."/>
            <person name="Quesneville H."/>
            <person name="Oliver R.P."/>
            <person name="Wincker P."/>
            <person name="Balesdent M.-H."/>
            <person name="Howlett B.J."/>
        </authorList>
    </citation>
    <scope>NUCLEOTIDE SEQUENCE [LARGE SCALE GENOMIC DNA]</scope>
    <source>
        <strain evidence="3">JN3 / isolate v23.1.3 / race Av1-4-5-6-7-8</strain>
    </source>
</reference>
<dbReference type="OrthoDB" id="5369448at2759"/>